<feature type="domain" description="CzcB-like C-terminal circularly permuted SH3-like" evidence="4">
    <location>
        <begin position="403"/>
        <end position="444"/>
    </location>
</feature>
<feature type="region of interest" description="Disordered" evidence="1">
    <location>
        <begin position="372"/>
        <end position="397"/>
    </location>
</feature>
<dbReference type="Gene3D" id="2.40.420.20">
    <property type="match status" value="1"/>
</dbReference>
<feature type="domain" description="Multidrug resistance protein MdtA-like barrel-sandwich hybrid" evidence="3">
    <location>
        <begin position="76"/>
        <end position="234"/>
    </location>
</feature>
<dbReference type="InterPro" id="IPR058625">
    <property type="entry name" value="MdtA-like_BSH"/>
</dbReference>
<dbReference type="Gene3D" id="2.40.30.170">
    <property type="match status" value="1"/>
</dbReference>
<dbReference type="InterPro" id="IPR058982">
    <property type="entry name" value="Beta-barrel_AprE"/>
</dbReference>
<dbReference type="AlphaFoldDB" id="A0A4V2NVP4"/>
<keyword evidence="7" id="KW-1185">Reference proteome</keyword>
<keyword evidence="2" id="KW-0472">Membrane</keyword>
<dbReference type="GO" id="GO:1990281">
    <property type="term" value="C:efflux pump complex"/>
    <property type="evidence" value="ECO:0007669"/>
    <property type="project" value="TreeGrafter"/>
</dbReference>
<dbReference type="EMBL" id="SJZI01000042">
    <property type="protein sequence ID" value="TCJ14262.1"/>
    <property type="molecule type" value="Genomic_DNA"/>
</dbReference>
<keyword evidence="2" id="KW-1133">Transmembrane helix</keyword>
<name>A0A4V2NVP4_9BACT</name>
<dbReference type="PANTHER" id="PTHR30469:SF33">
    <property type="entry name" value="SLR1207 PROTEIN"/>
    <property type="match status" value="1"/>
</dbReference>
<dbReference type="Pfam" id="PF25917">
    <property type="entry name" value="BSH_RND"/>
    <property type="match status" value="1"/>
</dbReference>
<sequence length="473" mass="51132">MVQTNVTTTTTTTRKKNSTLKWLLIGSGVLLLIIVLAKVAGGNKEEGTRVAVEKTVTRNITETVNASGKIYPEVEVKVSPDISGEITELNVQEGDSVVRGQVLARIFADIYSAQRDQAAAQVAQSQAQVANSSAAIAAQKAQLDLDRANYNRNKQLYDEKVISKSELEQFETKLRSSESQYNAALQGIRAGQAGVQGSRTQLSMANKNLNRATIVAPMSGIVSQLNVKKGERVVGTAQMAGTEMLRVANMHSLEVRVDVGENDVVKVHNGDSADVMVDAYNTRKFHGIVTQIAASTNKTGGAAAGATNDVTNYEVHIRLDPASYADLLDPARPRAFPFRPGMNASADIKTRRRSNVLAVPITAVAARVKGSDKNLDDKKKENKKEEDAGIDQVEAPASSDEVEEVVFVVKADKTVEKRVVKTGIQDINYIEVLSGLKAGEQVVTAPFNAISKSLKDKEKVAIVDKEKLFENKK</sequence>
<dbReference type="Gene3D" id="2.40.50.100">
    <property type="match status" value="1"/>
</dbReference>
<organism evidence="6 7">
    <name type="scientific">Flaviaesturariibacter flavus</name>
    <dbReference type="NCBI Taxonomy" id="2502780"/>
    <lineage>
        <taxon>Bacteria</taxon>
        <taxon>Pseudomonadati</taxon>
        <taxon>Bacteroidota</taxon>
        <taxon>Chitinophagia</taxon>
        <taxon>Chitinophagales</taxon>
        <taxon>Chitinophagaceae</taxon>
        <taxon>Flaviaestuariibacter</taxon>
    </lineage>
</organism>
<feature type="transmembrane region" description="Helical" evidence="2">
    <location>
        <begin position="20"/>
        <end position="40"/>
    </location>
</feature>
<reference evidence="6 7" key="1">
    <citation type="submission" date="2019-03" db="EMBL/GenBank/DDBJ databases">
        <authorList>
            <person name="Kim M.K.M."/>
        </authorList>
    </citation>
    <scope>NUCLEOTIDE SEQUENCE [LARGE SCALE GENOMIC DNA]</scope>
    <source>
        <strain evidence="6 7">17J68-12</strain>
    </source>
</reference>
<keyword evidence="2" id="KW-0812">Transmembrane</keyword>
<feature type="compositionally biased region" description="Basic and acidic residues" evidence="1">
    <location>
        <begin position="372"/>
        <end position="387"/>
    </location>
</feature>
<dbReference type="OrthoDB" id="9809068at2"/>
<dbReference type="RefSeq" id="WP_131449217.1">
    <property type="nucleotide sequence ID" value="NZ_SJZI01000042.1"/>
</dbReference>
<feature type="domain" description="AprE-like beta-barrel" evidence="5">
    <location>
        <begin position="254"/>
        <end position="351"/>
    </location>
</feature>
<dbReference type="InterPro" id="IPR058649">
    <property type="entry name" value="CzcB_C"/>
</dbReference>
<dbReference type="Pfam" id="PF25975">
    <property type="entry name" value="CzcB_C"/>
    <property type="match status" value="1"/>
</dbReference>
<dbReference type="Gene3D" id="1.10.287.470">
    <property type="entry name" value="Helix hairpin bin"/>
    <property type="match status" value="1"/>
</dbReference>
<evidence type="ECO:0000313" key="6">
    <source>
        <dbReference type="EMBL" id="TCJ14262.1"/>
    </source>
</evidence>
<dbReference type="Proteomes" id="UP000295334">
    <property type="component" value="Unassembled WGS sequence"/>
</dbReference>
<evidence type="ECO:0000259" key="5">
    <source>
        <dbReference type="Pfam" id="PF26002"/>
    </source>
</evidence>
<proteinExistence type="predicted"/>
<evidence type="ECO:0000256" key="2">
    <source>
        <dbReference type="SAM" id="Phobius"/>
    </source>
</evidence>
<dbReference type="SUPFAM" id="SSF111369">
    <property type="entry name" value="HlyD-like secretion proteins"/>
    <property type="match status" value="1"/>
</dbReference>
<evidence type="ECO:0000259" key="4">
    <source>
        <dbReference type="Pfam" id="PF25975"/>
    </source>
</evidence>
<comment type="caution">
    <text evidence="6">The sequence shown here is derived from an EMBL/GenBank/DDBJ whole genome shotgun (WGS) entry which is preliminary data.</text>
</comment>
<evidence type="ECO:0000259" key="3">
    <source>
        <dbReference type="Pfam" id="PF25917"/>
    </source>
</evidence>
<accession>A0A4V2NVP4</accession>
<evidence type="ECO:0000313" key="7">
    <source>
        <dbReference type="Proteomes" id="UP000295334"/>
    </source>
</evidence>
<dbReference type="Pfam" id="PF26002">
    <property type="entry name" value="Beta-barrel_AprE"/>
    <property type="match status" value="1"/>
</dbReference>
<protein>
    <submittedName>
        <fullName evidence="6">HlyD family efflux transporter periplasmic adaptor subunit</fullName>
    </submittedName>
</protein>
<dbReference type="GO" id="GO:0015562">
    <property type="term" value="F:efflux transmembrane transporter activity"/>
    <property type="evidence" value="ECO:0007669"/>
    <property type="project" value="TreeGrafter"/>
</dbReference>
<evidence type="ECO:0000256" key="1">
    <source>
        <dbReference type="SAM" id="MobiDB-lite"/>
    </source>
</evidence>
<dbReference type="PANTHER" id="PTHR30469">
    <property type="entry name" value="MULTIDRUG RESISTANCE PROTEIN MDTA"/>
    <property type="match status" value="1"/>
</dbReference>
<gene>
    <name evidence="6" type="ORF">EPD60_09675</name>
</gene>